<dbReference type="EMBL" id="UINC01141399">
    <property type="protein sequence ID" value="SVD29107.1"/>
    <property type="molecule type" value="Genomic_DNA"/>
</dbReference>
<organism evidence="2">
    <name type="scientific">marine metagenome</name>
    <dbReference type="NCBI Taxonomy" id="408172"/>
    <lineage>
        <taxon>unclassified sequences</taxon>
        <taxon>metagenomes</taxon>
        <taxon>ecological metagenomes</taxon>
    </lineage>
</organism>
<evidence type="ECO:0000256" key="1">
    <source>
        <dbReference type="SAM" id="MobiDB-lite"/>
    </source>
</evidence>
<accession>A0A382U561</accession>
<evidence type="ECO:0000313" key="2">
    <source>
        <dbReference type="EMBL" id="SVD29107.1"/>
    </source>
</evidence>
<gene>
    <name evidence="2" type="ORF">METZ01_LOCUS381961</name>
</gene>
<dbReference type="AlphaFoldDB" id="A0A382U561"/>
<name>A0A382U561_9ZZZZ</name>
<reference evidence="2" key="1">
    <citation type="submission" date="2018-05" db="EMBL/GenBank/DDBJ databases">
        <authorList>
            <person name="Lanie J.A."/>
            <person name="Ng W.-L."/>
            <person name="Kazmierczak K.M."/>
            <person name="Andrzejewski T.M."/>
            <person name="Davidsen T.M."/>
            <person name="Wayne K.J."/>
            <person name="Tettelin H."/>
            <person name="Glass J.I."/>
            <person name="Rusch D."/>
            <person name="Podicherti R."/>
            <person name="Tsui H.-C.T."/>
            <person name="Winkler M.E."/>
        </authorList>
    </citation>
    <scope>NUCLEOTIDE SEQUENCE</scope>
</reference>
<proteinExistence type="predicted"/>
<feature type="non-terminal residue" evidence="2">
    <location>
        <position position="59"/>
    </location>
</feature>
<protein>
    <submittedName>
        <fullName evidence="2">Uncharacterized protein</fullName>
    </submittedName>
</protein>
<sequence>MEEYHNKFDGYSISSTINKYTYVIAKLRNDDKLQGFSPDFASHLPPKKHHPKSVQGHEI</sequence>
<feature type="region of interest" description="Disordered" evidence="1">
    <location>
        <begin position="36"/>
        <end position="59"/>
    </location>
</feature>